<feature type="repeat" description="WD" evidence="3">
    <location>
        <begin position="156"/>
        <end position="198"/>
    </location>
</feature>
<dbReference type="PANTHER" id="PTHR44324:SF1">
    <property type="entry name" value="WD REPEAT-CONTAINING PROTEIN 49"/>
    <property type="match status" value="1"/>
</dbReference>
<dbReference type="PROSITE" id="PS50082">
    <property type="entry name" value="WD_REPEATS_2"/>
    <property type="match status" value="2"/>
</dbReference>
<dbReference type="EMBL" id="CAJNOJ010000151">
    <property type="protein sequence ID" value="CAF1205567.1"/>
    <property type="molecule type" value="Genomic_DNA"/>
</dbReference>
<dbReference type="Proteomes" id="UP000663852">
    <property type="component" value="Unassembled WGS sequence"/>
</dbReference>
<dbReference type="InterPro" id="IPR051242">
    <property type="entry name" value="WD-EF-hand_domain"/>
</dbReference>
<evidence type="ECO:0000313" key="6">
    <source>
        <dbReference type="EMBL" id="CAF1205567.1"/>
    </source>
</evidence>
<gene>
    <name evidence="6" type="ORF">EDS130_LOCUS25608</name>
    <name evidence="5" type="ORF">XAT740_LOCUS1755</name>
</gene>
<keyword evidence="1 3" id="KW-0853">WD repeat</keyword>
<comment type="caution">
    <text evidence="5">The sequence shown here is derived from an EMBL/GenBank/DDBJ whole genome shotgun (WGS) entry which is preliminary data.</text>
</comment>
<evidence type="ECO:0000313" key="5">
    <source>
        <dbReference type="EMBL" id="CAF0776878.1"/>
    </source>
</evidence>
<evidence type="ECO:0000256" key="1">
    <source>
        <dbReference type="ARBA" id="ARBA00022574"/>
    </source>
</evidence>
<dbReference type="Pfam" id="PF00400">
    <property type="entry name" value="WD40"/>
    <property type="match status" value="3"/>
</dbReference>
<feature type="compositionally biased region" description="Polar residues" evidence="4">
    <location>
        <begin position="412"/>
        <end position="423"/>
    </location>
</feature>
<feature type="repeat" description="WD" evidence="3">
    <location>
        <begin position="57"/>
        <end position="89"/>
    </location>
</feature>
<evidence type="ECO:0000256" key="4">
    <source>
        <dbReference type="SAM" id="MobiDB-lite"/>
    </source>
</evidence>
<dbReference type="EMBL" id="CAJNOR010000056">
    <property type="protein sequence ID" value="CAF0776878.1"/>
    <property type="molecule type" value="Genomic_DNA"/>
</dbReference>
<accession>A0A813R729</accession>
<dbReference type="PROSITE" id="PS00678">
    <property type="entry name" value="WD_REPEATS_1"/>
    <property type="match status" value="1"/>
</dbReference>
<dbReference type="PANTHER" id="PTHR44324">
    <property type="entry name" value="WD40 REPEAT DOMAIN 95"/>
    <property type="match status" value="1"/>
</dbReference>
<dbReference type="OrthoDB" id="10251381at2759"/>
<dbReference type="InterPro" id="IPR001680">
    <property type="entry name" value="WD40_rpt"/>
</dbReference>
<dbReference type="Proteomes" id="UP000663828">
    <property type="component" value="Unassembled WGS sequence"/>
</dbReference>
<proteinExistence type="predicted"/>
<keyword evidence="7" id="KW-1185">Reference proteome</keyword>
<feature type="region of interest" description="Disordered" evidence="4">
    <location>
        <begin position="394"/>
        <end position="424"/>
    </location>
</feature>
<reference evidence="5" key="1">
    <citation type="submission" date="2021-02" db="EMBL/GenBank/DDBJ databases">
        <authorList>
            <person name="Nowell W R."/>
        </authorList>
    </citation>
    <scope>NUCLEOTIDE SEQUENCE</scope>
</reference>
<dbReference type="InterPro" id="IPR019775">
    <property type="entry name" value="WD40_repeat_CS"/>
</dbReference>
<dbReference type="AlphaFoldDB" id="A0A813R729"/>
<organism evidence="5 7">
    <name type="scientific">Adineta ricciae</name>
    <name type="common">Rotifer</name>
    <dbReference type="NCBI Taxonomy" id="249248"/>
    <lineage>
        <taxon>Eukaryota</taxon>
        <taxon>Metazoa</taxon>
        <taxon>Spiralia</taxon>
        <taxon>Gnathifera</taxon>
        <taxon>Rotifera</taxon>
        <taxon>Eurotatoria</taxon>
        <taxon>Bdelloidea</taxon>
        <taxon>Adinetida</taxon>
        <taxon>Adinetidae</taxon>
        <taxon>Adineta</taxon>
    </lineage>
</organism>
<sequence>MWEIKPDVKSRIVTHERSIVAARYLIKHKQVMVVCQAGDISFWSLEGQRTNRFSEKSIGENVDTTCLGFDEFGEKFYTGGSDGKIRMWNYNGRVLRILEASGNGTAVEITQIESLKRRVVAVGWSKHLTIFRDLQESEGKPAFPTEWKGDKDEDTREGHDEDIVCMTVTAFAPQLLATGSIDGDICIWNTSSELFVRRLDQRKRPVNYHHVQLQDNSADFALTTLTFLDKRITSSTNNNSTGANLVSCGGLGFVRFWNAHLGKLIGEFQAHTDVASIIMEIDVRNKHLGTGDVNGLVKIWNIEEYCLQSNQSDLITDLPPLLAEFSSHTDLITCIDFLEKDSRTFVLTSSADGSVVLSDINGNPYGIFGQPNQWHLDVDLAKLREEEQQQLKANQYVDESEEDSRLFEEESQSSLSANSNVPTMTDEEILTRRSNVWESTSIGVSFREKRTNRRQRNQPALITTKDYLLWEKTGLAPGGAYGSIDTYDPPVIPEQKKTPQSTLNAAWQATNFGENPRRRLVPNTIGSSLKSAFDERSLFPKFILDYEAKQRHLYELTNQVQPLTVPSTTVSNVNAPTHMRQAADAILKLKRTSSTATNFSDHKTQ</sequence>
<dbReference type="SMART" id="SM00320">
    <property type="entry name" value="WD40"/>
    <property type="match status" value="6"/>
</dbReference>
<evidence type="ECO:0000256" key="3">
    <source>
        <dbReference type="PROSITE-ProRule" id="PRU00221"/>
    </source>
</evidence>
<dbReference type="InterPro" id="IPR036322">
    <property type="entry name" value="WD40_repeat_dom_sf"/>
</dbReference>
<evidence type="ECO:0000313" key="7">
    <source>
        <dbReference type="Proteomes" id="UP000663828"/>
    </source>
</evidence>
<name>A0A813R729_ADIRI</name>
<protein>
    <submittedName>
        <fullName evidence="5">Uncharacterized protein</fullName>
    </submittedName>
</protein>
<dbReference type="SUPFAM" id="SSF50978">
    <property type="entry name" value="WD40 repeat-like"/>
    <property type="match status" value="1"/>
</dbReference>
<evidence type="ECO:0000256" key="2">
    <source>
        <dbReference type="ARBA" id="ARBA00022737"/>
    </source>
</evidence>
<keyword evidence="2" id="KW-0677">Repeat</keyword>
<dbReference type="Gene3D" id="2.130.10.10">
    <property type="entry name" value="YVTN repeat-like/Quinoprotein amine dehydrogenase"/>
    <property type="match status" value="2"/>
</dbReference>
<dbReference type="InterPro" id="IPR015943">
    <property type="entry name" value="WD40/YVTN_repeat-like_dom_sf"/>
</dbReference>